<evidence type="ECO:0000313" key="2">
    <source>
        <dbReference type="EMBL" id="KAK9082901.1"/>
    </source>
</evidence>
<proteinExistence type="predicted"/>
<name>A0AAP0DXL1_9MAGN</name>
<sequence>MRAMQCSSEDVPESDQASMCWYCDSNVHCANFLVARHSRRLLCHSCQSIGAKLGPTVSVCERCMKGKERDGGVVEEESHSCNEIDRDDNGDGSGDSDGDGDDVGDEDEDGRE</sequence>
<feature type="compositionally biased region" description="Acidic residues" evidence="1">
    <location>
        <begin position="90"/>
        <end position="112"/>
    </location>
</feature>
<feature type="region of interest" description="Disordered" evidence="1">
    <location>
        <begin position="67"/>
        <end position="112"/>
    </location>
</feature>
<evidence type="ECO:0000256" key="1">
    <source>
        <dbReference type="SAM" id="MobiDB-lite"/>
    </source>
</evidence>
<dbReference type="Proteomes" id="UP001419268">
    <property type="component" value="Unassembled WGS sequence"/>
</dbReference>
<keyword evidence="3" id="KW-1185">Reference proteome</keyword>
<comment type="caution">
    <text evidence="2">The sequence shown here is derived from an EMBL/GenBank/DDBJ whole genome shotgun (WGS) entry which is preliminary data.</text>
</comment>
<evidence type="ECO:0000313" key="3">
    <source>
        <dbReference type="Proteomes" id="UP001419268"/>
    </source>
</evidence>
<protein>
    <submittedName>
        <fullName evidence="2">Uncharacterized protein</fullName>
    </submittedName>
</protein>
<dbReference type="PANTHER" id="PTHR31717">
    <property type="entry name" value="ZINC FINGER PROTEIN CONSTANS-LIKE 10"/>
    <property type="match status" value="1"/>
</dbReference>
<organism evidence="2 3">
    <name type="scientific">Stephania cephalantha</name>
    <dbReference type="NCBI Taxonomy" id="152367"/>
    <lineage>
        <taxon>Eukaryota</taxon>
        <taxon>Viridiplantae</taxon>
        <taxon>Streptophyta</taxon>
        <taxon>Embryophyta</taxon>
        <taxon>Tracheophyta</taxon>
        <taxon>Spermatophyta</taxon>
        <taxon>Magnoliopsida</taxon>
        <taxon>Ranunculales</taxon>
        <taxon>Menispermaceae</taxon>
        <taxon>Menispermoideae</taxon>
        <taxon>Cissampelideae</taxon>
        <taxon>Stephania</taxon>
    </lineage>
</organism>
<dbReference type="AlphaFoldDB" id="A0AAP0DXL1"/>
<gene>
    <name evidence="2" type="ORF">Scep_029372</name>
</gene>
<dbReference type="PANTHER" id="PTHR31717:SF60">
    <property type="entry name" value="B-BOX TYPE ZINC FINGER FAMILY PROTEIN"/>
    <property type="match status" value="1"/>
</dbReference>
<feature type="compositionally biased region" description="Basic and acidic residues" evidence="1">
    <location>
        <begin position="67"/>
        <end position="89"/>
    </location>
</feature>
<reference evidence="2 3" key="1">
    <citation type="submission" date="2024-01" db="EMBL/GenBank/DDBJ databases">
        <title>Genome assemblies of Stephania.</title>
        <authorList>
            <person name="Yang L."/>
        </authorList>
    </citation>
    <scope>NUCLEOTIDE SEQUENCE [LARGE SCALE GENOMIC DNA]</scope>
    <source>
        <strain evidence="2">JXDWG</strain>
        <tissue evidence="2">Leaf</tissue>
    </source>
</reference>
<dbReference type="EMBL" id="JBBNAG010000013">
    <property type="protein sequence ID" value="KAK9082901.1"/>
    <property type="molecule type" value="Genomic_DNA"/>
</dbReference>
<accession>A0AAP0DXL1</accession>